<name>A0A9E9LXW3_9BURK</name>
<reference evidence="3" key="1">
    <citation type="journal article" date="2022" name="Front. Microbiol.">
        <title>New perspectives on an old grouping: The genomic and phenotypic variability of Oxalobacter formigenes and the implications for calcium oxalate stone prevention.</title>
        <authorList>
            <person name="Chmiel J.A."/>
            <person name="Carr C."/>
            <person name="Stuivenberg G.A."/>
            <person name="Venema R."/>
            <person name="Chanyi R.M."/>
            <person name="Al K.F."/>
            <person name="Giguere D."/>
            <person name="Say H."/>
            <person name="Akouris P.P."/>
            <person name="Dominguez Romero S.A."/>
            <person name="Kwong A."/>
            <person name="Tai V."/>
            <person name="Koval S.F."/>
            <person name="Razvi H."/>
            <person name="Bjazevic J."/>
            <person name="Burton J.P."/>
        </authorList>
    </citation>
    <scope>NUCLEOTIDE SEQUENCE</scope>
    <source>
        <strain evidence="3">WoOx3</strain>
    </source>
</reference>
<evidence type="ECO:0000313" key="3">
    <source>
        <dbReference type="EMBL" id="WAW10712.1"/>
    </source>
</evidence>
<evidence type="ECO:0000256" key="1">
    <source>
        <dbReference type="SAM" id="SignalP"/>
    </source>
</evidence>
<dbReference type="AlphaFoldDB" id="A0A9E9LXW3"/>
<keyword evidence="1" id="KW-0732">Signal</keyword>
<dbReference type="KEGG" id="ovb:NB640_03395"/>
<dbReference type="EMBL" id="CP098242">
    <property type="protein sequence ID" value="WAW10712.1"/>
    <property type="molecule type" value="Genomic_DNA"/>
</dbReference>
<dbReference type="Proteomes" id="UP001156215">
    <property type="component" value="Chromosome"/>
</dbReference>
<feature type="signal peptide" evidence="1">
    <location>
        <begin position="1"/>
        <end position="18"/>
    </location>
</feature>
<feature type="domain" description="Surface-adhesin protein E-like" evidence="2">
    <location>
        <begin position="21"/>
        <end position="131"/>
    </location>
</feature>
<sequence>MKKVALFFLFMLSLNAYAENWKYVIASDNQEIYVDVDSIATVGKYRRAWSIFNYSVSARAPGTKFDFISDRSLFFFDCKKRRYGRATQILYSKPNGAGESDMTFSGKISDIKFEKVEKETIGENFFDFVCTHSIN</sequence>
<keyword evidence="4" id="KW-1185">Reference proteome</keyword>
<evidence type="ECO:0000259" key="2">
    <source>
        <dbReference type="Pfam" id="PF16747"/>
    </source>
</evidence>
<dbReference type="Pfam" id="PF16747">
    <property type="entry name" value="Adhesin_E"/>
    <property type="match status" value="1"/>
</dbReference>
<gene>
    <name evidence="3" type="ORF">NB640_03395</name>
</gene>
<organism evidence="3 4">
    <name type="scientific">Oxalobacter vibrioformis</name>
    <dbReference type="NCBI Taxonomy" id="933080"/>
    <lineage>
        <taxon>Bacteria</taxon>
        <taxon>Pseudomonadati</taxon>
        <taxon>Pseudomonadota</taxon>
        <taxon>Betaproteobacteria</taxon>
        <taxon>Burkholderiales</taxon>
        <taxon>Oxalobacteraceae</taxon>
        <taxon>Oxalobacter</taxon>
    </lineage>
</organism>
<feature type="chain" id="PRO_5039659536" description="Surface-adhesin protein E-like domain-containing protein" evidence="1">
    <location>
        <begin position="19"/>
        <end position="135"/>
    </location>
</feature>
<dbReference type="InterPro" id="IPR031939">
    <property type="entry name" value="Adhesin_E-like"/>
</dbReference>
<dbReference type="RefSeq" id="WP_269309752.1">
    <property type="nucleotide sequence ID" value="NZ_CP098242.1"/>
</dbReference>
<evidence type="ECO:0000313" key="4">
    <source>
        <dbReference type="Proteomes" id="UP001156215"/>
    </source>
</evidence>
<proteinExistence type="predicted"/>
<protein>
    <recommendedName>
        <fullName evidence="2">Surface-adhesin protein E-like domain-containing protein</fullName>
    </recommendedName>
</protein>
<accession>A0A9E9LXW3</accession>